<accession>A0A916JBR5</accession>
<dbReference type="EMBL" id="CAJRAF010000001">
    <property type="protein sequence ID" value="CAG4993975.1"/>
    <property type="molecule type" value="Genomic_DNA"/>
</dbReference>
<keyword evidence="1" id="KW-1133">Transmembrane helix</keyword>
<dbReference type="InterPro" id="IPR032508">
    <property type="entry name" value="FecR_C"/>
</dbReference>
<feature type="domain" description="FecR protein" evidence="2">
    <location>
        <begin position="152"/>
        <end position="240"/>
    </location>
</feature>
<feature type="domain" description="Protein FecR C-terminal" evidence="3">
    <location>
        <begin position="298"/>
        <end position="363"/>
    </location>
</feature>
<organism evidence="4 5">
    <name type="scientific">Dyadobacter helix</name>
    <dbReference type="NCBI Taxonomy" id="2822344"/>
    <lineage>
        <taxon>Bacteria</taxon>
        <taxon>Pseudomonadati</taxon>
        <taxon>Bacteroidota</taxon>
        <taxon>Cytophagia</taxon>
        <taxon>Cytophagales</taxon>
        <taxon>Spirosomataceae</taxon>
        <taxon>Dyadobacter</taxon>
    </lineage>
</organism>
<evidence type="ECO:0008006" key="6">
    <source>
        <dbReference type="Google" id="ProtNLM"/>
    </source>
</evidence>
<dbReference type="Gene3D" id="2.60.120.1440">
    <property type="match status" value="1"/>
</dbReference>
<gene>
    <name evidence="4" type="ORF">DYBT9275_01277</name>
</gene>
<dbReference type="Pfam" id="PF04773">
    <property type="entry name" value="FecR"/>
    <property type="match status" value="1"/>
</dbReference>
<evidence type="ECO:0000256" key="1">
    <source>
        <dbReference type="SAM" id="Phobius"/>
    </source>
</evidence>
<dbReference type="PANTHER" id="PTHR30273">
    <property type="entry name" value="PERIPLASMIC SIGNAL SENSOR AND SIGMA FACTOR ACTIVATOR FECR-RELATED"/>
    <property type="match status" value="1"/>
</dbReference>
<keyword evidence="5" id="KW-1185">Reference proteome</keyword>
<dbReference type="Pfam" id="PF16344">
    <property type="entry name" value="FecR_C"/>
    <property type="match status" value="1"/>
</dbReference>
<evidence type="ECO:0000259" key="2">
    <source>
        <dbReference type="Pfam" id="PF04773"/>
    </source>
</evidence>
<dbReference type="InterPro" id="IPR012373">
    <property type="entry name" value="Ferrdict_sens_TM"/>
</dbReference>
<keyword evidence="1" id="KW-0472">Membrane</keyword>
<dbReference type="AlphaFoldDB" id="A0A916JBR5"/>
<dbReference type="PANTHER" id="PTHR30273:SF2">
    <property type="entry name" value="PROTEIN FECR"/>
    <property type="match status" value="1"/>
</dbReference>
<keyword evidence="1" id="KW-0812">Transmembrane</keyword>
<dbReference type="PIRSF" id="PIRSF018266">
    <property type="entry name" value="FecR"/>
    <property type="match status" value="1"/>
</dbReference>
<dbReference type="Proteomes" id="UP000680038">
    <property type="component" value="Unassembled WGS sequence"/>
</dbReference>
<protein>
    <recommendedName>
        <fullName evidence="6">FecR family protein</fullName>
    </recommendedName>
</protein>
<dbReference type="GO" id="GO:0016989">
    <property type="term" value="F:sigma factor antagonist activity"/>
    <property type="evidence" value="ECO:0007669"/>
    <property type="project" value="TreeGrafter"/>
</dbReference>
<proteinExistence type="predicted"/>
<evidence type="ECO:0000313" key="5">
    <source>
        <dbReference type="Proteomes" id="UP000680038"/>
    </source>
</evidence>
<dbReference type="InterPro" id="IPR006860">
    <property type="entry name" value="FecR"/>
</dbReference>
<evidence type="ECO:0000313" key="4">
    <source>
        <dbReference type="EMBL" id="CAG4993975.1"/>
    </source>
</evidence>
<name>A0A916JBR5_9BACT</name>
<evidence type="ECO:0000259" key="3">
    <source>
        <dbReference type="Pfam" id="PF16344"/>
    </source>
</evidence>
<sequence>MNNYKSYTLEDFLHDESFRNWVQGVGNQEVFWITFLNKFPEKQEVFRQAEHIIRAADVPADRISEREIRNEVQLFIERAGQIDPTVSGIPVASGRPRIFTQKIFVRWAISVAAMLLVSVGLNWYLNKTKTEASGLTALRTGPADLVQTSNDTGKPLKMTLADGSEVVLSPKSYLRYPSQFADSSRIVYLVGEASFSVKRQGQSFLVYTGEVITKVLGTRFVVRAFDQDKKITVQVQTGKVSVYVAKPKLVHSEKEVKGLIITANQAAIFEKDISQLSKTLVKNPEKLTKSSVENISRYDEVPLPVILHDLEKAYGITVQFDARNFMDCRITATLSNESMYEKLDILCRTISASYEIVDGQIIVSGKGCQ</sequence>
<dbReference type="Gene3D" id="3.55.50.30">
    <property type="match status" value="1"/>
</dbReference>
<feature type="transmembrane region" description="Helical" evidence="1">
    <location>
        <begin position="103"/>
        <end position="125"/>
    </location>
</feature>
<reference evidence="4" key="1">
    <citation type="submission" date="2021-04" db="EMBL/GenBank/DDBJ databases">
        <authorList>
            <person name="Rodrigo-Torres L."/>
            <person name="Arahal R. D."/>
            <person name="Lucena T."/>
        </authorList>
    </citation>
    <scope>NUCLEOTIDE SEQUENCE</scope>
    <source>
        <strain evidence="4">CECT 9275</strain>
    </source>
</reference>
<comment type="caution">
    <text evidence="4">The sequence shown here is derived from an EMBL/GenBank/DDBJ whole genome shotgun (WGS) entry which is preliminary data.</text>
</comment>
<dbReference type="RefSeq" id="WP_215237946.1">
    <property type="nucleotide sequence ID" value="NZ_CAJRAF010000001.1"/>
</dbReference>